<dbReference type="PROSITE" id="PS51900">
    <property type="entry name" value="CB"/>
    <property type="match status" value="1"/>
</dbReference>
<dbReference type="InterPro" id="IPR010998">
    <property type="entry name" value="Integrase_recombinase_N"/>
</dbReference>
<feature type="domain" description="Core-binding (CB)" evidence="7">
    <location>
        <begin position="1"/>
        <end position="87"/>
    </location>
</feature>
<name>A0A4S4API3_9RHOO</name>
<evidence type="ECO:0000313" key="9">
    <source>
        <dbReference type="Proteomes" id="UP000308430"/>
    </source>
</evidence>
<comment type="similarity">
    <text evidence="1">Belongs to the 'phage' integrase family.</text>
</comment>
<evidence type="ECO:0000256" key="5">
    <source>
        <dbReference type="PROSITE-ProRule" id="PRU01248"/>
    </source>
</evidence>
<dbReference type="Pfam" id="PF02899">
    <property type="entry name" value="Phage_int_SAM_1"/>
    <property type="match status" value="1"/>
</dbReference>
<evidence type="ECO:0000313" key="8">
    <source>
        <dbReference type="EMBL" id="THF61536.1"/>
    </source>
</evidence>
<evidence type="ECO:0000256" key="4">
    <source>
        <dbReference type="ARBA" id="ARBA00023172"/>
    </source>
</evidence>
<dbReference type="PROSITE" id="PS51898">
    <property type="entry name" value="TYR_RECOMBINASE"/>
    <property type="match status" value="1"/>
</dbReference>
<dbReference type="GO" id="GO:0015074">
    <property type="term" value="P:DNA integration"/>
    <property type="evidence" value="ECO:0007669"/>
    <property type="project" value="UniProtKB-KW"/>
</dbReference>
<keyword evidence="2" id="KW-0229">DNA integration</keyword>
<dbReference type="InterPro" id="IPR013762">
    <property type="entry name" value="Integrase-like_cat_sf"/>
</dbReference>
<proteinExistence type="inferred from homology"/>
<dbReference type="InterPro" id="IPR050090">
    <property type="entry name" value="Tyrosine_recombinase_XerCD"/>
</dbReference>
<accession>A0A4S4API3</accession>
<evidence type="ECO:0000256" key="2">
    <source>
        <dbReference type="ARBA" id="ARBA00022908"/>
    </source>
</evidence>
<organism evidence="8 9">
    <name type="scientific">Pseudothauera nasutitermitis</name>
    <dbReference type="NCBI Taxonomy" id="2565930"/>
    <lineage>
        <taxon>Bacteria</taxon>
        <taxon>Pseudomonadati</taxon>
        <taxon>Pseudomonadota</taxon>
        <taxon>Betaproteobacteria</taxon>
        <taxon>Rhodocyclales</taxon>
        <taxon>Zoogloeaceae</taxon>
        <taxon>Pseudothauera</taxon>
    </lineage>
</organism>
<reference evidence="8 9" key="1">
    <citation type="submission" date="2019-04" db="EMBL/GenBank/DDBJ databases">
        <title>Azoarcus nasutitermitis sp. nov. isolated from termite nest.</title>
        <authorList>
            <person name="Lin S.-Y."/>
            <person name="Hameed A."/>
            <person name="Hsu Y.-H."/>
            <person name="Young C.-C."/>
        </authorList>
    </citation>
    <scope>NUCLEOTIDE SEQUENCE [LARGE SCALE GENOMIC DNA]</scope>
    <source>
        <strain evidence="8 9">CC-YHH838</strain>
    </source>
</reference>
<dbReference type="PANTHER" id="PTHR30349:SF41">
    <property type="entry name" value="INTEGRASE_RECOMBINASE PROTEIN MJ0367-RELATED"/>
    <property type="match status" value="1"/>
</dbReference>
<evidence type="ECO:0000256" key="3">
    <source>
        <dbReference type="ARBA" id="ARBA00023125"/>
    </source>
</evidence>
<dbReference type="Pfam" id="PF00589">
    <property type="entry name" value="Phage_integrase"/>
    <property type="match status" value="1"/>
</dbReference>
<dbReference type="InterPro" id="IPR002104">
    <property type="entry name" value="Integrase_catalytic"/>
</dbReference>
<dbReference type="SUPFAM" id="SSF56349">
    <property type="entry name" value="DNA breaking-rejoining enzymes"/>
    <property type="match status" value="1"/>
</dbReference>
<dbReference type="InterPro" id="IPR004107">
    <property type="entry name" value="Integrase_SAM-like_N"/>
</dbReference>
<dbReference type="OrthoDB" id="5415821at2"/>
<dbReference type="PANTHER" id="PTHR30349">
    <property type="entry name" value="PHAGE INTEGRASE-RELATED"/>
    <property type="match status" value="1"/>
</dbReference>
<comment type="caution">
    <text evidence="8">The sequence shown here is derived from an EMBL/GenBank/DDBJ whole genome shotgun (WGS) entry which is preliminary data.</text>
</comment>
<keyword evidence="3 5" id="KW-0238">DNA-binding</keyword>
<dbReference type="InterPro" id="IPR044068">
    <property type="entry name" value="CB"/>
</dbReference>
<dbReference type="GO" id="GO:0003677">
    <property type="term" value="F:DNA binding"/>
    <property type="evidence" value="ECO:0007669"/>
    <property type="project" value="UniProtKB-UniRule"/>
</dbReference>
<dbReference type="GO" id="GO:0006310">
    <property type="term" value="P:DNA recombination"/>
    <property type="evidence" value="ECO:0007669"/>
    <property type="project" value="UniProtKB-KW"/>
</dbReference>
<dbReference type="EMBL" id="SSOC01000009">
    <property type="protein sequence ID" value="THF61536.1"/>
    <property type="molecule type" value="Genomic_DNA"/>
</dbReference>
<feature type="domain" description="Tyr recombinase" evidence="6">
    <location>
        <begin position="109"/>
        <end position="294"/>
    </location>
</feature>
<evidence type="ECO:0000259" key="6">
    <source>
        <dbReference type="PROSITE" id="PS51898"/>
    </source>
</evidence>
<dbReference type="Gene3D" id="1.10.150.130">
    <property type="match status" value="1"/>
</dbReference>
<dbReference type="RefSeq" id="WP_136350198.1">
    <property type="nucleotide sequence ID" value="NZ_SSOC01000009.1"/>
</dbReference>
<dbReference type="Proteomes" id="UP000308430">
    <property type="component" value="Unassembled WGS sequence"/>
</dbReference>
<protein>
    <recommendedName>
        <fullName evidence="10">Integrase</fullName>
    </recommendedName>
</protein>
<sequence>MRFSQASARFLGHCRSAISLSKHTLRAYTGDLSDACRFLTPPQKRANEVGKEDLRRYIRHLREERQLKESSIKRRLATLKLLFRWMKDEEIIQQNPFDSLNERIRLPRRLPRALDRLQAGLLRKAVAAPNGTTGFDVLCQKTAIQLMLETGIRVGELSNIKIDDVSLADQTIAIHGKGNRQRIVYLLSPAFQHSLQRYIERRARIESASDKLFITRSGLDLTPPRIRKSLREISAAAGVQKHLTPHMLRHTCATHWLESGLDIRYVQRLLGHQSISTTEIYTHVTNQGLREALQRATGRRSDN</sequence>
<evidence type="ECO:0000259" key="7">
    <source>
        <dbReference type="PROSITE" id="PS51900"/>
    </source>
</evidence>
<dbReference type="Gene3D" id="1.10.443.10">
    <property type="entry name" value="Intergrase catalytic core"/>
    <property type="match status" value="1"/>
</dbReference>
<gene>
    <name evidence="8" type="ORF">E6C76_20895</name>
</gene>
<dbReference type="AlphaFoldDB" id="A0A4S4API3"/>
<evidence type="ECO:0000256" key="1">
    <source>
        <dbReference type="ARBA" id="ARBA00008857"/>
    </source>
</evidence>
<keyword evidence="9" id="KW-1185">Reference proteome</keyword>
<dbReference type="InterPro" id="IPR011010">
    <property type="entry name" value="DNA_brk_join_enz"/>
</dbReference>
<keyword evidence="4" id="KW-0233">DNA recombination</keyword>
<evidence type="ECO:0008006" key="10">
    <source>
        <dbReference type="Google" id="ProtNLM"/>
    </source>
</evidence>